<keyword evidence="4" id="KW-1185">Reference proteome</keyword>
<keyword evidence="2" id="KW-0812">Transmembrane</keyword>
<keyword evidence="2" id="KW-1133">Transmembrane helix</keyword>
<feature type="non-terminal residue" evidence="3">
    <location>
        <position position="1"/>
    </location>
</feature>
<keyword evidence="2" id="KW-0472">Membrane</keyword>
<reference evidence="3 4" key="1">
    <citation type="journal article" date="2023" name="Sci. Data">
        <title>Genome assembly of the Korean intertidal mud-creeper Batillaria attramentaria.</title>
        <authorList>
            <person name="Patra A.K."/>
            <person name="Ho P.T."/>
            <person name="Jun S."/>
            <person name="Lee S.J."/>
            <person name="Kim Y."/>
            <person name="Won Y.J."/>
        </authorList>
    </citation>
    <scope>NUCLEOTIDE SEQUENCE [LARGE SCALE GENOMIC DNA]</scope>
    <source>
        <strain evidence="3">Wonlab-2016</strain>
    </source>
</reference>
<dbReference type="AlphaFoldDB" id="A0ABD0JGB0"/>
<gene>
    <name evidence="3" type="ORF">BaRGS_00034973</name>
</gene>
<dbReference type="EMBL" id="JACVVK020000457">
    <property type="protein sequence ID" value="KAK7473805.1"/>
    <property type="molecule type" value="Genomic_DNA"/>
</dbReference>
<organism evidence="3 4">
    <name type="scientific">Batillaria attramentaria</name>
    <dbReference type="NCBI Taxonomy" id="370345"/>
    <lineage>
        <taxon>Eukaryota</taxon>
        <taxon>Metazoa</taxon>
        <taxon>Spiralia</taxon>
        <taxon>Lophotrochozoa</taxon>
        <taxon>Mollusca</taxon>
        <taxon>Gastropoda</taxon>
        <taxon>Caenogastropoda</taxon>
        <taxon>Sorbeoconcha</taxon>
        <taxon>Cerithioidea</taxon>
        <taxon>Batillariidae</taxon>
        <taxon>Batillaria</taxon>
    </lineage>
</organism>
<evidence type="ECO:0000256" key="1">
    <source>
        <dbReference type="SAM" id="MobiDB-lite"/>
    </source>
</evidence>
<feature type="transmembrane region" description="Helical" evidence="2">
    <location>
        <begin position="56"/>
        <end position="78"/>
    </location>
</feature>
<feature type="compositionally biased region" description="Low complexity" evidence="1">
    <location>
        <begin position="97"/>
        <end position="110"/>
    </location>
</feature>
<sequence length="242" mass="26808">CAGGYYGQDCSRRCGNCTGGSVCRHDTGVCELGCEQGYVGELCQDVKTSSASTDGAIIGGILGCIVLLILVAVVVVYVRRQCETDKKDDEDDETGRAARTTTRSTDNSRGFHNISGEDEQHVDDFGDEAAPDYDDLYEAMDGDDMKNKDPSLSENTRSGNIYTNIDSPGFDDKITHIVMLTSVAEGHNSGLFRAICDVITRMTQDHEVDVYMTARHVHMLQYRYLYHVAQEYKKRNSPYELP</sequence>
<protein>
    <submittedName>
        <fullName evidence="3">Uncharacterized protein</fullName>
    </submittedName>
</protein>
<proteinExistence type="predicted"/>
<comment type="caution">
    <text evidence="3">The sequence shown here is derived from an EMBL/GenBank/DDBJ whole genome shotgun (WGS) entry which is preliminary data.</text>
</comment>
<feature type="region of interest" description="Disordered" evidence="1">
    <location>
        <begin position="85"/>
        <end position="160"/>
    </location>
</feature>
<evidence type="ECO:0000313" key="3">
    <source>
        <dbReference type="EMBL" id="KAK7473805.1"/>
    </source>
</evidence>
<accession>A0ABD0JGB0</accession>
<evidence type="ECO:0000256" key="2">
    <source>
        <dbReference type="SAM" id="Phobius"/>
    </source>
</evidence>
<name>A0ABD0JGB0_9CAEN</name>
<feature type="compositionally biased region" description="Acidic residues" evidence="1">
    <location>
        <begin position="125"/>
        <end position="142"/>
    </location>
</feature>
<dbReference type="Proteomes" id="UP001519460">
    <property type="component" value="Unassembled WGS sequence"/>
</dbReference>
<evidence type="ECO:0000313" key="4">
    <source>
        <dbReference type="Proteomes" id="UP001519460"/>
    </source>
</evidence>